<gene>
    <name evidence="6" type="ORF">ACJMK2_003748</name>
</gene>
<dbReference type="InterPro" id="IPR036179">
    <property type="entry name" value="Ig-like_dom_sf"/>
</dbReference>
<dbReference type="Pfam" id="PF07679">
    <property type="entry name" value="I-set"/>
    <property type="match status" value="1"/>
</dbReference>
<evidence type="ECO:0000256" key="3">
    <source>
        <dbReference type="ARBA" id="ARBA00023319"/>
    </source>
</evidence>
<reference evidence="6 7" key="1">
    <citation type="submission" date="2024-11" db="EMBL/GenBank/DDBJ databases">
        <title>Chromosome-level genome assembly of the freshwater bivalve Anodonta woodiana.</title>
        <authorList>
            <person name="Chen X."/>
        </authorList>
    </citation>
    <scope>NUCLEOTIDE SEQUENCE [LARGE SCALE GENOMIC DNA]</scope>
    <source>
        <strain evidence="6">MN2024</strain>
        <tissue evidence="6">Gills</tissue>
    </source>
</reference>
<dbReference type="SMART" id="SM00409">
    <property type="entry name" value="IG"/>
    <property type="match status" value="1"/>
</dbReference>
<dbReference type="SUPFAM" id="SSF48726">
    <property type="entry name" value="Immunoglobulin"/>
    <property type="match status" value="1"/>
</dbReference>
<evidence type="ECO:0000256" key="1">
    <source>
        <dbReference type="ARBA" id="ARBA00004496"/>
    </source>
</evidence>
<evidence type="ECO:0000256" key="2">
    <source>
        <dbReference type="ARBA" id="ARBA00022490"/>
    </source>
</evidence>
<dbReference type="PANTHER" id="PTHR47633:SF16">
    <property type="entry name" value="CAVP-TARGET PROTEIN-LIKE"/>
    <property type="match status" value="1"/>
</dbReference>
<protein>
    <recommendedName>
        <fullName evidence="5">Ig-like domain-containing protein</fullName>
    </recommendedName>
</protein>
<feature type="compositionally biased region" description="Polar residues" evidence="4">
    <location>
        <begin position="375"/>
        <end position="410"/>
    </location>
</feature>
<dbReference type="PROSITE" id="PS50835">
    <property type="entry name" value="IG_LIKE"/>
    <property type="match status" value="1"/>
</dbReference>
<feature type="domain" description="Ig-like" evidence="5">
    <location>
        <begin position="51"/>
        <end position="141"/>
    </location>
</feature>
<dbReference type="InterPro" id="IPR013783">
    <property type="entry name" value="Ig-like_fold"/>
</dbReference>
<organism evidence="6 7">
    <name type="scientific">Sinanodonta woodiana</name>
    <name type="common">Chinese pond mussel</name>
    <name type="synonym">Anodonta woodiana</name>
    <dbReference type="NCBI Taxonomy" id="1069815"/>
    <lineage>
        <taxon>Eukaryota</taxon>
        <taxon>Metazoa</taxon>
        <taxon>Spiralia</taxon>
        <taxon>Lophotrochozoa</taxon>
        <taxon>Mollusca</taxon>
        <taxon>Bivalvia</taxon>
        <taxon>Autobranchia</taxon>
        <taxon>Heteroconchia</taxon>
        <taxon>Palaeoheterodonta</taxon>
        <taxon>Unionida</taxon>
        <taxon>Unionoidea</taxon>
        <taxon>Unionidae</taxon>
        <taxon>Unioninae</taxon>
        <taxon>Sinanodonta</taxon>
    </lineage>
</organism>
<evidence type="ECO:0000259" key="5">
    <source>
        <dbReference type="PROSITE" id="PS50835"/>
    </source>
</evidence>
<feature type="region of interest" description="Disordered" evidence="4">
    <location>
        <begin position="371"/>
        <end position="410"/>
    </location>
</feature>
<dbReference type="InterPro" id="IPR013098">
    <property type="entry name" value="Ig_I-set"/>
</dbReference>
<dbReference type="InterPro" id="IPR003599">
    <property type="entry name" value="Ig_sub"/>
</dbReference>
<dbReference type="FunFam" id="2.60.40.10:FF:000425">
    <property type="entry name" value="Myosin light chain kinase"/>
    <property type="match status" value="1"/>
</dbReference>
<evidence type="ECO:0000313" key="7">
    <source>
        <dbReference type="Proteomes" id="UP001634394"/>
    </source>
</evidence>
<dbReference type="AlphaFoldDB" id="A0ABD3Y272"/>
<dbReference type="PANTHER" id="PTHR47633">
    <property type="entry name" value="IMMUNOGLOBULIN"/>
    <property type="match status" value="1"/>
</dbReference>
<comment type="caution">
    <text evidence="6">The sequence shown here is derived from an EMBL/GenBank/DDBJ whole genome shotgun (WGS) entry which is preliminary data.</text>
</comment>
<evidence type="ECO:0000256" key="4">
    <source>
        <dbReference type="SAM" id="MobiDB-lite"/>
    </source>
</evidence>
<keyword evidence="3" id="KW-0393">Immunoglobulin domain</keyword>
<dbReference type="InterPro" id="IPR003598">
    <property type="entry name" value="Ig_sub2"/>
</dbReference>
<comment type="subcellular location">
    <subcellularLocation>
        <location evidence="1">Cytoplasm</location>
    </subcellularLocation>
</comment>
<dbReference type="InterPro" id="IPR007110">
    <property type="entry name" value="Ig-like_dom"/>
</dbReference>
<dbReference type="SMART" id="SM00408">
    <property type="entry name" value="IGc2"/>
    <property type="match status" value="1"/>
</dbReference>
<proteinExistence type="predicted"/>
<evidence type="ECO:0000313" key="6">
    <source>
        <dbReference type="EMBL" id="KAL3891487.1"/>
    </source>
</evidence>
<dbReference type="GO" id="GO:0005737">
    <property type="term" value="C:cytoplasm"/>
    <property type="evidence" value="ECO:0007669"/>
    <property type="project" value="UniProtKB-SubCell"/>
</dbReference>
<dbReference type="Gene3D" id="2.60.40.10">
    <property type="entry name" value="Immunoglobulins"/>
    <property type="match status" value="1"/>
</dbReference>
<dbReference type="EMBL" id="JBJQND010000001">
    <property type="protein sequence ID" value="KAL3891487.1"/>
    <property type="molecule type" value="Genomic_DNA"/>
</dbReference>
<keyword evidence="7" id="KW-1185">Reference proteome</keyword>
<keyword evidence="2" id="KW-0963">Cytoplasm</keyword>
<name>A0ABD3Y272_SINWO</name>
<accession>A0ABD3Y272</accession>
<sequence>MSILVLKMAEVENESESYSRFDDVDVESILARVERRGPLTFSRKRCLYQAPEFVKRLSGEETVDEGTTVKFECKVLGFPKPTLTWYKNDDIIENDSKIQIEDRECGNYYITINDVTKRDEGTYKCRAANTEGSSTSTIYLGVKAKSTSPKKSHLSRNVSYPPFFPPIMEKVEEEEKEAFESGLQPESPLTHLYDSICIRPSKNLPAFLGEWAFVESGPRRVISGEEELETEEEDVFEPEFECYRYKNKAIDHNQSGSQAQRTLIFVSSCAYEQNTTETCPQQQSKESVPQESLRKINQENQLNNERISVAERATSNKVDEDICNGNIPMELTKMDMLPIITVRTRASGEGNVNDPKPISVNLESEDINRNLGPMNHSQLQKQTEPFSTDDMQTNLASGRSATSHSQNNETSDILMTRSSESCQEKFAPIVNRELSNTVGMSSLKAIDSVSEDQWLELVLLISGSTFLALCFDLSPASYILDVILAVIIRAALKFIFSEDL</sequence>
<dbReference type="Proteomes" id="UP001634394">
    <property type="component" value="Unassembled WGS sequence"/>
</dbReference>